<dbReference type="PANTHER" id="PTHR43377:SF1">
    <property type="entry name" value="BILIVERDIN REDUCTASE A"/>
    <property type="match status" value="1"/>
</dbReference>
<dbReference type="SUPFAM" id="SSF55347">
    <property type="entry name" value="Glyceraldehyde-3-phosphate dehydrogenase-like, C-terminal domain"/>
    <property type="match status" value="1"/>
</dbReference>
<evidence type="ECO:0000313" key="2">
    <source>
        <dbReference type="EMBL" id="GAF86340.1"/>
    </source>
</evidence>
<dbReference type="InterPro" id="IPR051450">
    <property type="entry name" value="Gfo/Idh/MocA_Oxidoreductases"/>
</dbReference>
<evidence type="ECO:0000259" key="1">
    <source>
        <dbReference type="Pfam" id="PF22725"/>
    </source>
</evidence>
<dbReference type="Pfam" id="PF22725">
    <property type="entry name" value="GFO_IDH_MocA_C3"/>
    <property type="match status" value="1"/>
</dbReference>
<dbReference type="EMBL" id="BARS01017608">
    <property type="protein sequence ID" value="GAF86340.1"/>
    <property type="molecule type" value="Genomic_DNA"/>
</dbReference>
<dbReference type="AlphaFoldDB" id="X0UCZ1"/>
<dbReference type="Gene3D" id="3.30.360.10">
    <property type="entry name" value="Dihydrodipicolinate Reductase, domain 2"/>
    <property type="match status" value="1"/>
</dbReference>
<gene>
    <name evidence="2" type="ORF">S01H1_28777</name>
</gene>
<name>X0UCZ1_9ZZZZ</name>
<protein>
    <recommendedName>
        <fullName evidence="1">GFO/IDH/MocA-like oxidoreductase domain-containing protein</fullName>
    </recommendedName>
</protein>
<reference evidence="2" key="1">
    <citation type="journal article" date="2014" name="Front. Microbiol.">
        <title>High frequency of phylogenetically diverse reductive dehalogenase-homologous genes in deep subseafloor sedimentary metagenomes.</title>
        <authorList>
            <person name="Kawai M."/>
            <person name="Futagami T."/>
            <person name="Toyoda A."/>
            <person name="Takaki Y."/>
            <person name="Nishi S."/>
            <person name="Hori S."/>
            <person name="Arai W."/>
            <person name="Tsubouchi T."/>
            <person name="Morono Y."/>
            <person name="Uchiyama I."/>
            <person name="Ito T."/>
            <person name="Fujiyama A."/>
            <person name="Inagaki F."/>
            <person name="Takami H."/>
        </authorList>
    </citation>
    <scope>NUCLEOTIDE SEQUENCE</scope>
    <source>
        <strain evidence="2">Expedition CK06-06</strain>
    </source>
</reference>
<dbReference type="InterPro" id="IPR055170">
    <property type="entry name" value="GFO_IDH_MocA-like_dom"/>
</dbReference>
<sequence>NYWEFFMASKALGGGALLDESHWIDLMYWFLGEPKQLFARIDKISDLKIDSDDNVDLLVIYKDGLHVNIHLDLYGRPHEKYISFIGEQGTIYWTADPNRVAVGKEMIQKWETYDYGCERNDMFLGVAQEFLRVLEGAPVETCSIQDGVRVLSFIEAARKSHSEGRLIDLPT</sequence>
<dbReference type="PANTHER" id="PTHR43377">
    <property type="entry name" value="BILIVERDIN REDUCTASE A"/>
    <property type="match status" value="1"/>
</dbReference>
<organism evidence="2">
    <name type="scientific">marine sediment metagenome</name>
    <dbReference type="NCBI Taxonomy" id="412755"/>
    <lineage>
        <taxon>unclassified sequences</taxon>
        <taxon>metagenomes</taxon>
        <taxon>ecological metagenomes</taxon>
    </lineage>
</organism>
<accession>X0UCZ1</accession>
<feature type="domain" description="GFO/IDH/MocA-like oxidoreductase" evidence="1">
    <location>
        <begin position="9"/>
        <end position="91"/>
    </location>
</feature>
<proteinExistence type="predicted"/>
<feature type="non-terminal residue" evidence="2">
    <location>
        <position position="1"/>
    </location>
</feature>
<comment type="caution">
    <text evidence="2">The sequence shown here is derived from an EMBL/GenBank/DDBJ whole genome shotgun (WGS) entry which is preliminary data.</text>
</comment>